<evidence type="ECO:0000313" key="4">
    <source>
        <dbReference type="Proteomes" id="UP000631670"/>
    </source>
</evidence>
<dbReference type="RefSeq" id="WP_158104286.1">
    <property type="nucleotide sequence ID" value="NZ_JADBEG010000001.1"/>
</dbReference>
<feature type="region of interest" description="Disordered" evidence="1">
    <location>
        <begin position="288"/>
        <end position="308"/>
    </location>
</feature>
<dbReference type="Pfam" id="PF14040">
    <property type="entry name" value="DNase_NucA_NucB"/>
    <property type="match status" value="1"/>
</dbReference>
<organism evidence="3 4">
    <name type="scientific">Amycolatopsis lexingtonensis</name>
    <dbReference type="NCBI Taxonomy" id="218822"/>
    <lineage>
        <taxon>Bacteria</taxon>
        <taxon>Bacillati</taxon>
        <taxon>Actinomycetota</taxon>
        <taxon>Actinomycetes</taxon>
        <taxon>Pseudonocardiales</taxon>
        <taxon>Pseudonocardiaceae</taxon>
        <taxon>Amycolatopsis</taxon>
    </lineage>
</organism>
<feature type="domain" description="Deoxyribonuclease NucA/NucB" evidence="2">
    <location>
        <begin position="296"/>
        <end position="362"/>
    </location>
</feature>
<proteinExistence type="predicted"/>
<reference evidence="3 4" key="1">
    <citation type="submission" date="2020-10" db="EMBL/GenBank/DDBJ databases">
        <title>Sequencing the genomes of 1000 actinobacteria strains.</title>
        <authorList>
            <person name="Klenk H.-P."/>
        </authorList>
    </citation>
    <scope>NUCLEOTIDE SEQUENCE [LARGE SCALE GENOMIC DNA]</scope>
    <source>
        <strain evidence="3 4">DSM 44653</strain>
    </source>
</reference>
<dbReference type="EMBL" id="JADBEG010000001">
    <property type="protein sequence ID" value="MBE1496266.1"/>
    <property type="molecule type" value="Genomic_DNA"/>
</dbReference>
<evidence type="ECO:0000256" key="1">
    <source>
        <dbReference type="SAM" id="MobiDB-lite"/>
    </source>
</evidence>
<comment type="caution">
    <text evidence="3">The sequence shown here is derived from an EMBL/GenBank/DDBJ whole genome shotgun (WGS) entry which is preliminary data.</text>
</comment>
<dbReference type="InterPro" id="IPR029476">
    <property type="entry name" value="DNase_NucA_NucB"/>
</dbReference>
<sequence length="365" mass="38145">MLVPTALIAGPASAAPPTPHAGQAMVAAGVQDSCASVRARASILAAHGTQRAMCLRPVPADQVPPSTRAAAAKAVPDSCLGAMPELTWVIDRFSGCRQEFGAVDILVVPQGTWIGTIDIVTITSVRADARALTWTHDIQIVKLGGRGDINGVIPEGVASCPVECTVTAQNFPYRLMDSSPAGTSTMTSAVVPGTSGQVVAEQAQWTVIFTQMGSLPSPPVTFTSEPVRCDTNTPNATAGCVLSRHTPTLHYTTAVHGELAAHISTAQAGNLPGAPGGTPLTRLVDPVQQQKNRDTACPSSIPRPEGEECDEYPFASTNQGAFTSGGAYSSMMIDKDDNQRGGTDLAGFYLDNRIMSNDPFYVQID</sequence>
<name>A0ABR9HZC2_9PSEU</name>
<accession>A0ABR9HZC2</accession>
<keyword evidence="4" id="KW-1185">Reference proteome</keyword>
<evidence type="ECO:0000313" key="3">
    <source>
        <dbReference type="EMBL" id="MBE1496266.1"/>
    </source>
</evidence>
<dbReference type="Proteomes" id="UP000631670">
    <property type="component" value="Unassembled WGS sequence"/>
</dbReference>
<gene>
    <name evidence="3" type="ORF">H4696_003366</name>
</gene>
<evidence type="ECO:0000259" key="2">
    <source>
        <dbReference type="Pfam" id="PF14040"/>
    </source>
</evidence>
<protein>
    <recommendedName>
        <fullName evidence="2">Deoxyribonuclease NucA/NucB domain-containing protein</fullName>
    </recommendedName>
</protein>